<name>A0ABX5ITR0_9GAMM</name>
<gene>
    <name evidence="1" type="ORF">C6W88_19835</name>
</gene>
<protein>
    <submittedName>
        <fullName evidence="1">Uncharacterized protein</fullName>
    </submittedName>
</protein>
<keyword evidence="2" id="KW-1185">Reference proteome</keyword>
<dbReference type="Proteomes" id="UP000241895">
    <property type="component" value="Unassembled WGS sequence"/>
</dbReference>
<reference evidence="1 2" key="1">
    <citation type="submission" date="2018-03" db="EMBL/GenBank/DDBJ databases">
        <authorList>
            <person name="Zhou J."/>
            <person name="Li X."/>
            <person name="Xue M."/>
            <person name="Yin J."/>
        </authorList>
    </citation>
    <scope>NUCLEOTIDE SEQUENCE [LARGE SCALE GENOMIC DNA]</scope>
    <source>
        <strain evidence="1 2">SYSU ZJ2214</strain>
    </source>
</reference>
<evidence type="ECO:0000313" key="2">
    <source>
        <dbReference type="Proteomes" id="UP000241895"/>
    </source>
</evidence>
<accession>A0ABX5ITR0</accession>
<evidence type="ECO:0000313" key="1">
    <source>
        <dbReference type="EMBL" id="PTL89081.1"/>
    </source>
</evidence>
<dbReference type="EMBL" id="PXNS01000017">
    <property type="protein sequence ID" value="PTL89081.1"/>
    <property type="molecule type" value="Genomic_DNA"/>
</dbReference>
<organism evidence="1 2">
    <name type="scientific">Halomonas litopenaei</name>
    <dbReference type="NCBI Taxonomy" id="2109328"/>
    <lineage>
        <taxon>Bacteria</taxon>
        <taxon>Pseudomonadati</taxon>
        <taxon>Pseudomonadota</taxon>
        <taxon>Gammaproteobacteria</taxon>
        <taxon>Oceanospirillales</taxon>
        <taxon>Halomonadaceae</taxon>
        <taxon>Halomonas</taxon>
    </lineage>
</organism>
<sequence length="80" mass="9620">MLFINLQMQIELRKINISQGAIALWPIYKLLTYEFNVIINFMNYSRNNVQLPSFVGYFLQTPKNVVSFRKFFCHQIHQTF</sequence>
<comment type="caution">
    <text evidence="1">The sequence shown here is derived from an EMBL/GenBank/DDBJ whole genome shotgun (WGS) entry which is preliminary data.</text>
</comment>
<proteinExistence type="predicted"/>